<organism evidence="5 6">
    <name type="scientific">Fulvivirga lutea</name>
    <dbReference type="NCBI Taxonomy" id="2810512"/>
    <lineage>
        <taxon>Bacteria</taxon>
        <taxon>Pseudomonadati</taxon>
        <taxon>Bacteroidota</taxon>
        <taxon>Cytophagia</taxon>
        <taxon>Cytophagales</taxon>
        <taxon>Fulvivirgaceae</taxon>
        <taxon>Fulvivirga</taxon>
    </lineage>
</organism>
<dbReference type="KEGG" id="fuv:JR347_12430"/>
<dbReference type="AlphaFoldDB" id="A0A974WFY8"/>
<evidence type="ECO:0000313" key="5">
    <source>
        <dbReference type="EMBL" id="QSE96412.1"/>
    </source>
</evidence>
<keyword evidence="2" id="KW-0865">Zymogen</keyword>
<keyword evidence="4" id="KW-0670">Pyruvate</keyword>
<evidence type="ECO:0000256" key="2">
    <source>
        <dbReference type="ARBA" id="ARBA00023145"/>
    </source>
</evidence>
<dbReference type="GO" id="GO:0006646">
    <property type="term" value="P:phosphatidylethanolamine biosynthetic process"/>
    <property type="evidence" value="ECO:0007669"/>
    <property type="project" value="TreeGrafter"/>
</dbReference>
<evidence type="ECO:0000256" key="4">
    <source>
        <dbReference type="ARBA" id="ARBA00023317"/>
    </source>
</evidence>
<dbReference type="Pfam" id="PF02666">
    <property type="entry name" value="PS_Dcarbxylase"/>
    <property type="match status" value="1"/>
</dbReference>
<keyword evidence="1" id="KW-0210">Decarboxylase</keyword>
<evidence type="ECO:0000256" key="3">
    <source>
        <dbReference type="ARBA" id="ARBA00023239"/>
    </source>
</evidence>
<proteinExistence type="predicted"/>
<gene>
    <name evidence="5" type="ORF">JR347_12430</name>
</gene>
<evidence type="ECO:0000313" key="6">
    <source>
        <dbReference type="Proteomes" id="UP000662783"/>
    </source>
</evidence>
<accession>A0A974WFY8</accession>
<keyword evidence="6" id="KW-1185">Reference proteome</keyword>
<dbReference type="GO" id="GO:0004609">
    <property type="term" value="F:phosphatidylserine decarboxylase activity"/>
    <property type="evidence" value="ECO:0007669"/>
    <property type="project" value="InterPro"/>
</dbReference>
<dbReference type="RefSeq" id="WP_205720928.1">
    <property type="nucleotide sequence ID" value="NZ_CP070608.1"/>
</dbReference>
<keyword evidence="3" id="KW-0456">Lyase</keyword>
<protein>
    <submittedName>
        <fullName evidence="5">Phosphatidylserine decarboxylase</fullName>
    </submittedName>
</protein>
<sequence>MTSVYRFLSLSVWGSLPSNIQRKVSKYYSQVYNKSFTKYIIKPYCRLNRLDEVYLNQFRSETGSVNYSSFQDFFTRVYKTRPKISSEYIWPCEGLLCDKGKVGELPAINVKGDKKNIKAIFGKQGCNIPNTHYFTNVFLHNNNYHRIHAPVSGTVKYIEHIPGDLVILRPWVYKHDPSLPAMRNERVNVTIEDISGRYWYLSIVGGPAVGTIELPQVVRKGNSITIGDEVGKFLLGSTLCMASPQPTDTPNNSQVVVAQKY</sequence>
<dbReference type="InterPro" id="IPR003817">
    <property type="entry name" value="PS_Dcarbxylase"/>
</dbReference>
<dbReference type="PANTHER" id="PTHR10067:SF6">
    <property type="entry name" value="PHOSPHATIDYLSERINE DECARBOXYLASE PROENZYME, MITOCHONDRIAL"/>
    <property type="match status" value="1"/>
</dbReference>
<reference evidence="5" key="1">
    <citation type="submission" date="2021-02" db="EMBL/GenBank/DDBJ databases">
        <title>Fulvivirga sp. S481 isolated from sea water.</title>
        <authorList>
            <person name="Bae S.S."/>
            <person name="Baek K."/>
        </authorList>
    </citation>
    <scope>NUCLEOTIDE SEQUENCE</scope>
    <source>
        <strain evidence="5">S481</strain>
    </source>
</reference>
<name>A0A974WFY8_9BACT</name>
<dbReference type="Proteomes" id="UP000662783">
    <property type="component" value="Chromosome"/>
</dbReference>
<evidence type="ECO:0000256" key="1">
    <source>
        <dbReference type="ARBA" id="ARBA00022793"/>
    </source>
</evidence>
<dbReference type="EMBL" id="CP070608">
    <property type="protein sequence ID" value="QSE96412.1"/>
    <property type="molecule type" value="Genomic_DNA"/>
</dbReference>
<dbReference type="PANTHER" id="PTHR10067">
    <property type="entry name" value="PHOSPHATIDYLSERINE DECARBOXYLASE"/>
    <property type="match status" value="1"/>
</dbReference>